<dbReference type="InterPro" id="IPR027417">
    <property type="entry name" value="P-loop_NTPase"/>
</dbReference>
<dbReference type="GO" id="GO:0005694">
    <property type="term" value="C:chromosome"/>
    <property type="evidence" value="ECO:0007669"/>
    <property type="project" value="InterPro"/>
</dbReference>
<dbReference type="InterPro" id="IPR003395">
    <property type="entry name" value="RecF/RecN/SMC_N"/>
</dbReference>
<evidence type="ECO:0000256" key="11">
    <source>
        <dbReference type="PIRNR" id="PIRNR005719"/>
    </source>
</evidence>
<dbReference type="Pfam" id="PF06470">
    <property type="entry name" value="SMC_hinge"/>
    <property type="match status" value="1"/>
</dbReference>
<dbReference type="InterPro" id="IPR027120">
    <property type="entry name" value="Smc2_ABC"/>
</dbReference>
<dbReference type="GO" id="GO:0051301">
    <property type="term" value="P:cell division"/>
    <property type="evidence" value="ECO:0007669"/>
    <property type="project" value="UniProtKB-KW"/>
</dbReference>
<feature type="coiled-coil region" evidence="12">
    <location>
        <begin position="961"/>
        <end position="1031"/>
    </location>
</feature>
<dbReference type="RefSeq" id="XP_024504513.1">
    <property type="nucleotide sequence ID" value="XM_024650769.1"/>
</dbReference>
<feature type="coiled-coil region" evidence="12">
    <location>
        <begin position="697"/>
        <end position="731"/>
    </location>
</feature>
<dbReference type="Pfam" id="PF02463">
    <property type="entry name" value="SMC_N"/>
    <property type="match status" value="1"/>
</dbReference>
<dbReference type="STRING" id="34506.A0A090L6F2"/>
<feature type="coiled-coil region" evidence="12">
    <location>
        <begin position="783"/>
        <end position="929"/>
    </location>
</feature>
<evidence type="ECO:0000256" key="12">
    <source>
        <dbReference type="SAM" id="Coils"/>
    </source>
</evidence>
<dbReference type="Proteomes" id="UP000035682">
    <property type="component" value="Unplaced"/>
</dbReference>
<feature type="domain" description="SMC hinge" evidence="13">
    <location>
        <begin position="519"/>
        <end position="638"/>
    </location>
</feature>
<dbReference type="InterPro" id="IPR036277">
    <property type="entry name" value="SMC_hinge_sf"/>
</dbReference>
<dbReference type="InterPro" id="IPR010935">
    <property type="entry name" value="SMC_hinge"/>
</dbReference>
<dbReference type="OrthoDB" id="10255539at2759"/>
<dbReference type="AlphaFoldDB" id="A0A090L6F2"/>
<feature type="coiled-coil region" evidence="12">
    <location>
        <begin position="409"/>
        <end position="464"/>
    </location>
</feature>
<accession>A0A090L6F2</accession>
<evidence type="ECO:0000256" key="10">
    <source>
        <dbReference type="ARBA" id="ARBA00023306"/>
    </source>
</evidence>
<dbReference type="Gene3D" id="3.30.70.1620">
    <property type="match status" value="1"/>
</dbReference>
<sequence>MYLQSIEIDGFKSYARPAVLDNFDREFNAITGLNGSGKSNILDAICFVLGISNLTHVRCQKMDDLVFKQGQAGVTRATVTLTFNNSNKITSPIGYEKEDVIRVSRSVVVNGRPSISINGHTCTMVKVQDMFRSVGLNINNPHFLIMQGRIAKVLNMKPKELLGMVEEAAGTTLYELKKENANKQLSEKLIKIQAIEEAFEKDLNPQVEKLKKDREKYYNHQKLEKKAKLTFERLLAFKYCKDQNQVEDISKEVDNRNNEIMECDNVVLHMEKQLENTNKEVIELRKHFNSGPSEEQNQLKVEFRKVSNELSEMIDKRDRLQESESHILKEIKNVEAQNKKDSSDLENLKKKLDDARSKVGSDADRRLQLEEIIKINREKISNLACGVVDNGEGEKVSLKALVGDLLSKLSLAKTENDKLILEKKSLEDSVGDLENKIKKMGDDNKRLDNDYEKTEQLCQKLKNELEKIPFDRERFSQLSDKKDELDVKYDKAKMIYQNTESRIGYDIHPNDPKNLIDKSKIYGPVGYLIDVDNEKFLSALEVAGGGNFRNIIVEDSDTASSILKAGLPRRVSLLPLKNLKTKVVSLKVLETAKSIGGSSNIWLALDLISYDPKYRIAMEHLFGNVLVCSDADVAKRVCFNKEVNVRCVTLDGDDYNPSGILTGGSSRQASGSILKATLSVKSCKEELNKIANDIKNVYTEYNNLSKYKNKYEELEDQLRFQTFELQKIKQAIESSKLFSTKSQLEKNIRRLNEIEELLCEGEKKIESIEKRYKEAEENERDANGFKEREKNSAMKAIDDAQKELEVSKQKFIKAENIVGNLKHEIETYEVSIKNETERIIEMTEMAKKFNDELKELEEPIINLTNIKNEKENLLNEYINNEREKERVLNDKMAEIDETVNNIEKLKLERKQKELKLEGLKENLNKIKQSICEIEENHPFILNSKEHFGVVGTNFDFTGVTYDILYNENEKATKEFEESSKNVNKKCLQALASFEEQYDKLEERRARTKEDSEKLIEAIEFLEKKKNEALHKACKKVNIDFNNIFSELLPGTEVKLIGVDGDVLNGLEVKIAFNGKWKKSLSELSGGQRSLIALSLILAMLKFSPAPLYILDEVDAALDLSHTQNIGQMIKREFKESQFIIVSLKDGMFSNANILYRTKFVDGSSTVIRMEPGSSTN</sequence>
<evidence type="ECO:0000256" key="5">
    <source>
        <dbReference type="ARBA" id="ARBA00022776"/>
    </source>
</evidence>
<proteinExistence type="inferred from homology"/>
<feature type="coiled-coil region" evidence="12">
    <location>
        <begin position="267"/>
        <end position="365"/>
    </location>
</feature>
<dbReference type="Gene3D" id="1.20.1060.20">
    <property type="match status" value="1"/>
</dbReference>
<gene>
    <name evidence="14 16 17" type="ORF">SRAE_1000356500</name>
</gene>
<dbReference type="GO" id="GO:0005524">
    <property type="term" value="F:ATP binding"/>
    <property type="evidence" value="ECO:0007669"/>
    <property type="project" value="UniProtKB-KW"/>
</dbReference>
<evidence type="ECO:0000256" key="7">
    <source>
        <dbReference type="ARBA" id="ARBA00023054"/>
    </source>
</evidence>
<evidence type="ECO:0000259" key="13">
    <source>
        <dbReference type="SMART" id="SM00968"/>
    </source>
</evidence>
<dbReference type="PIRSF" id="PIRSF005719">
    <property type="entry name" value="SMC"/>
    <property type="match status" value="1"/>
</dbReference>
<dbReference type="eggNOG" id="KOG0933">
    <property type="taxonomic scope" value="Eukaryota"/>
</dbReference>
<comment type="subcellular location">
    <subcellularLocation>
        <location evidence="1 11">Nucleus</location>
    </subcellularLocation>
</comment>
<dbReference type="WormBase" id="SRAE_1000356500">
    <property type="protein sequence ID" value="SRP05498"/>
    <property type="gene ID" value="WBGene00260182"/>
</dbReference>
<dbReference type="GO" id="GO:0005634">
    <property type="term" value="C:nucleus"/>
    <property type="evidence" value="ECO:0007669"/>
    <property type="project" value="UniProtKB-SubCell"/>
</dbReference>
<dbReference type="SUPFAM" id="SSF75553">
    <property type="entry name" value="Smc hinge domain"/>
    <property type="match status" value="1"/>
</dbReference>
<keyword evidence="3" id="KW-0132">Cell division</keyword>
<evidence type="ECO:0000313" key="15">
    <source>
        <dbReference type="Proteomes" id="UP000035682"/>
    </source>
</evidence>
<evidence type="ECO:0000313" key="14">
    <source>
        <dbReference type="EMBL" id="CEF65312.1"/>
    </source>
</evidence>
<evidence type="ECO:0000256" key="6">
    <source>
        <dbReference type="ARBA" id="ARBA00022840"/>
    </source>
</evidence>
<keyword evidence="7 12" id="KW-0175">Coiled coil</keyword>
<dbReference type="PANTHER" id="PTHR43977">
    <property type="entry name" value="STRUCTURAL MAINTENANCE OF CHROMOSOMES PROTEIN 3"/>
    <property type="match status" value="1"/>
</dbReference>
<dbReference type="InterPro" id="IPR024704">
    <property type="entry name" value="SMC"/>
</dbReference>
<organism evidence="14">
    <name type="scientific">Strongyloides ratti</name>
    <name type="common">Parasitic roundworm</name>
    <dbReference type="NCBI Taxonomy" id="34506"/>
    <lineage>
        <taxon>Eukaryota</taxon>
        <taxon>Metazoa</taxon>
        <taxon>Ecdysozoa</taxon>
        <taxon>Nematoda</taxon>
        <taxon>Chromadorea</taxon>
        <taxon>Rhabditida</taxon>
        <taxon>Tylenchina</taxon>
        <taxon>Panagrolaimomorpha</taxon>
        <taxon>Strongyloidoidea</taxon>
        <taxon>Strongyloididae</taxon>
        <taxon>Strongyloides</taxon>
    </lineage>
</organism>
<evidence type="ECO:0000313" key="16">
    <source>
        <dbReference type="WBParaSite" id="SRAE_1000356500.1"/>
    </source>
</evidence>
<dbReference type="CDD" id="cd03273">
    <property type="entry name" value="ABC_SMC2_euk"/>
    <property type="match status" value="1"/>
</dbReference>
<dbReference type="SUPFAM" id="SSF52540">
    <property type="entry name" value="P-loop containing nucleoside triphosphate hydrolases"/>
    <property type="match status" value="1"/>
</dbReference>
<evidence type="ECO:0000256" key="2">
    <source>
        <dbReference type="ARBA" id="ARBA00005231"/>
    </source>
</evidence>
<evidence type="ECO:0000256" key="9">
    <source>
        <dbReference type="ARBA" id="ARBA00023242"/>
    </source>
</evidence>
<keyword evidence="15" id="KW-1185">Reference proteome</keyword>
<evidence type="ECO:0000256" key="8">
    <source>
        <dbReference type="ARBA" id="ARBA00023067"/>
    </source>
</evidence>
<dbReference type="GO" id="GO:0016887">
    <property type="term" value="F:ATP hydrolysis activity"/>
    <property type="evidence" value="ECO:0007669"/>
    <property type="project" value="InterPro"/>
</dbReference>
<keyword evidence="9 11" id="KW-0539">Nucleus</keyword>
<dbReference type="WBParaSite" id="SRAE_1000356500.1">
    <property type="protein sequence ID" value="SRAE_1000356500.1"/>
    <property type="gene ID" value="WBGene00260182"/>
</dbReference>
<dbReference type="GO" id="GO:0030261">
    <property type="term" value="P:chromosome condensation"/>
    <property type="evidence" value="ECO:0007669"/>
    <property type="project" value="UniProtKB-KW"/>
</dbReference>
<evidence type="ECO:0000256" key="1">
    <source>
        <dbReference type="ARBA" id="ARBA00004123"/>
    </source>
</evidence>
<dbReference type="Gene3D" id="3.40.50.300">
    <property type="entry name" value="P-loop containing nucleotide triphosphate hydrolases"/>
    <property type="match status" value="2"/>
</dbReference>
<keyword evidence="10" id="KW-0131">Cell cycle</keyword>
<keyword evidence="6" id="KW-0067">ATP-binding</keyword>
<evidence type="ECO:0000313" key="17">
    <source>
        <dbReference type="WormBase" id="SRAE_1000356500"/>
    </source>
</evidence>
<dbReference type="SMART" id="SM00968">
    <property type="entry name" value="SMC_hinge"/>
    <property type="match status" value="1"/>
</dbReference>
<keyword evidence="5" id="KW-0498">Mitosis</keyword>
<dbReference type="GeneID" id="36377677"/>
<name>A0A090L6F2_STRRB</name>
<keyword evidence="8" id="KW-0226">DNA condensation</keyword>
<evidence type="ECO:0000256" key="3">
    <source>
        <dbReference type="ARBA" id="ARBA00022618"/>
    </source>
</evidence>
<evidence type="ECO:0000256" key="4">
    <source>
        <dbReference type="ARBA" id="ARBA00022741"/>
    </source>
</evidence>
<protein>
    <recommendedName>
        <fullName evidence="11">Structural maintenance of chromosomes protein</fullName>
    </recommendedName>
</protein>
<keyword evidence="4" id="KW-0547">Nucleotide-binding</keyword>
<dbReference type="CTD" id="36377677"/>
<reference evidence="16" key="2">
    <citation type="submission" date="2020-12" db="UniProtKB">
        <authorList>
            <consortium name="WormBaseParasite"/>
        </authorList>
    </citation>
    <scope>IDENTIFICATION</scope>
</reference>
<comment type="similarity">
    <text evidence="2">Belongs to the SMC family. SMC2 subfamily.</text>
</comment>
<reference evidence="14 15" key="1">
    <citation type="submission" date="2014-09" db="EMBL/GenBank/DDBJ databases">
        <authorList>
            <person name="Martin A.A."/>
        </authorList>
    </citation>
    <scope>NUCLEOTIDE SEQUENCE</scope>
    <source>
        <strain evidence="15">ED321</strain>
        <strain evidence="14">ED321 Heterogonic</strain>
    </source>
</reference>
<dbReference type="OMA" id="THNKIAM"/>
<dbReference type="GO" id="GO:0032991">
    <property type="term" value="C:protein-containing complex"/>
    <property type="evidence" value="ECO:0007669"/>
    <property type="project" value="UniProtKB-ARBA"/>
</dbReference>
<dbReference type="EMBL" id="LN609528">
    <property type="protein sequence ID" value="CEF65312.1"/>
    <property type="molecule type" value="Genomic_DNA"/>
</dbReference>